<keyword evidence="2" id="KW-1185">Reference proteome</keyword>
<sequence>MARSEPSTSFTALVSTSHSTLAVRAARRATCDVEGEDARIAGEHLIDLVDQRGRADGPHVHHLHRQPPSSPWLDFVV</sequence>
<dbReference type="RefSeq" id="WP_212529639.1">
    <property type="nucleotide sequence ID" value="NZ_JAGSOG010000084.1"/>
</dbReference>
<reference evidence="1" key="1">
    <citation type="submission" date="2021-04" db="EMBL/GenBank/DDBJ databases">
        <title>Genome based classification of Actinospica acidithermotolerans sp. nov., an actinobacterium isolated from an Indonesian hot spring.</title>
        <authorList>
            <person name="Kusuma A.B."/>
            <person name="Putra K.E."/>
            <person name="Nafisah S."/>
            <person name="Loh J."/>
            <person name="Nouioui I."/>
            <person name="Goodfellow M."/>
        </authorList>
    </citation>
    <scope>NUCLEOTIDE SEQUENCE</scope>
    <source>
        <strain evidence="1">CSCA 57</strain>
    </source>
</reference>
<gene>
    <name evidence="1" type="ORF">KDL01_17765</name>
</gene>
<comment type="caution">
    <text evidence="1">The sequence shown here is derived from an EMBL/GenBank/DDBJ whole genome shotgun (WGS) entry which is preliminary data.</text>
</comment>
<dbReference type="AlphaFoldDB" id="A0A941EPR5"/>
<name>A0A941EPR5_9ACTN</name>
<evidence type="ECO:0000313" key="2">
    <source>
        <dbReference type="Proteomes" id="UP000675781"/>
    </source>
</evidence>
<accession>A0A941EPR5</accession>
<dbReference type="Proteomes" id="UP000675781">
    <property type="component" value="Unassembled WGS sequence"/>
</dbReference>
<protein>
    <submittedName>
        <fullName evidence="1">Uncharacterized protein</fullName>
    </submittedName>
</protein>
<dbReference type="EMBL" id="JAGSOG010000084">
    <property type="protein sequence ID" value="MBR7835126.1"/>
    <property type="molecule type" value="Genomic_DNA"/>
</dbReference>
<evidence type="ECO:0000313" key="1">
    <source>
        <dbReference type="EMBL" id="MBR7835126.1"/>
    </source>
</evidence>
<organism evidence="1 2">
    <name type="scientific">Actinospica durhamensis</name>
    <dbReference type="NCBI Taxonomy" id="1508375"/>
    <lineage>
        <taxon>Bacteria</taxon>
        <taxon>Bacillati</taxon>
        <taxon>Actinomycetota</taxon>
        <taxon>Actinomycetes</taxon>
        <taxon>Catenulisporales</taxon>
        <taxon>Actinospicaceae</taxon>
        <taxon>Actinospica</taxon>
    </lineage>
</organism>
<proteinExistence type="predicted"/>